<name>A0ABQ6H3R3_9GAMM</name>
<accession>A0ABQ6H3R3</accession>
<keyword evidence="1" id="KW-0732">Signal</keyword>
<dbReference type="SUPFAM" id="SSF81901">
    <property type="entry name" value="HCP-like"/>
    <property type="match status" value="1"/>
</dbReference>
<dbReference type="SMART" id="SM00671">
    <property type="entry name" value="SEL1"/>
    <property type="match status" value="4"/>
</dbReference>
<dbReference type="Proteomes" id="UP001157133">
    <property type="component" value="Unassembled WGS sequence"/>
</dbReference>
<dbReference type="Pfam" id="PF08238">
    <property type="entry name" value="Sel1"/>
    <property type="match status" value="4"/>
</dbReference>
<evidence type="ECO:0008006" key="4">
    <source>
        <dbReference type="Google" id="ProtNLM"/>
    </source>
</evidence>
<protein>
    <recommendedName>
        <fullName evidence="4">Sel1 repeat family protein</fullName>
    </recommendedName>
</protein>
<evidence type="ECO:0000313" key="3">
    <source>
        <dbReference type="Proteomes" id="UP001157133"/>
    </source>
</evidence>
<proteinExistence type="predicted"/>
<sequence length="243" mass="27679">MKKLIKSILLLSVLATSVHAADFEAGVSKLNKGEFHQAIAEFEPLVEEGFAPAQYQMGEVYLNGWGVSKDASKAFELFTLAADQNYPEALFQLSLMYSEGKMTKKDLTTAFKLMERAANKDLLTAQFNLGVMYANGEGIHKNEKKAVFWYEQAANQNYVLAQFNLALMYYEGKGVNRDIEKSYFWNLMAAYSGYKDAVTSAEMDQRQLNEIQIKRVRADVDRKRRQFKQQQQVKAQQANLATY</sequence>
<evidence type="ECO:0000256" key="1">
    <source>
        <dbReference type="SAM" id="SignalP"/>
    </source>
</evidence>
<gene>
    <name evidence="2" type="ORF">theurythT_22550</name>
</gene>
<organism evidence="2 3">
    <name type="scientific">Thalassotalea eurytherma</name>
    <dbReference type="NCBI Taxonomy" id="1144278"/>
    <lineage>
        <taxon>Bacteria</taxon>
        <taxon>Pseudomonadati</taxon>
        <taxon>Pseudomonadota</taxon>
        <taxon>Gammaproteobacteria</taxon>
        <taxon>Alteromonadales</taxon>
        <taxon>Colwelliaceae</taxon>
        <taxon>Thalassotalea</taxon>
    </lineage>
</organism>
<keyword evidence="3" id="KW-1185">Reference proteome</keyword>
<dbReference type="InterPro" id="IPR011990">
    <property type="entry name" value="TPR-like_helical_dom_sf"/>
</dbReference>
<dbReference type="PANTHER" id="PTHR45011:SF1">
    <property type="entry name" value="DAP3-BINDING CELL DEATH ENHANCER 1"/>
    <property type="match status" value="1"/>
</dbReference>
<feature type="signal peptide" evidence="1">
    <location>
        <begin position="1"/>
        <end position="20"/>
    </location>
</feature>
<dbReference type="Gene3D" id="1.25.40.10">
    <property type="entry name" value="Tetratricopeptide repeat domain"/>
    <property type="match status" value="1"/>
</dbReference>
<evidence type="ECO:0000313" key="2">
    <source>
        <dbReference type="EMBL" id="GLX82803.1"/>
    </source>
</evidence>
<dbReference type="InterPro" id="IPR052748">
    <property type="entry name" value="ISR_Activator"/>
</dbReference>
<dbReference type="PANTHER" id="PTHR45011">
    <property type="entry name" value="DAP3-BINDING CELL DEATH ENHANCER 1"/>
    <property type="match status" value="1"/>
</dbReference>
<feature type="chain" id="PRO_5046495928" description="Sel1 repeat family protein" evidence="1">
    <location>
        <begin position="21"/>
        <end position="243"/>
    </location>
</feature>
<dbReference type="EMBL" id="BSSU01000011">
    <property type="protein sequence ID" value="GLX82803.1"/>
    <property type="molecule type" value="Genomic_DNA"/>
</dbReference>
<dbReference type="InterPro" id="IPR006597">
    <property type="entry name" value="Sel1-like"/>
</dbReference>
<comment type="caution">
    <text evidence="2">The sequence shown here is derived from an EMBL/GenBank/DDBJ whole genome shotgun (WGS) entry which is preliminary data.</text>
</comment>
<reference evidence="2 3" key="1">
    <citation type="submission" date="2023-03" db="EMBL/GenBank/DDBJ databases">
        <title>Draft genome sequence of Thalassotalea eurytherma JCM 18482T.</title>
        <authorList>
            <person name="Sawabe T."/>
        </authorList>
    </citation>
    <scope>NUCLEOTIDE SEQUENCE [LARGE SCALE GENOMIC DNA]</scope>
    <source>
        <strain evidence="2 3">JCM 18482</strain>
    </source>
</reference>